<dbReference type="PANTHER" id="PTHR31672">
    <property type="entry name" value="BNACNNG10540D PROTEIN"/>
    <property type="match status" value="1"/>
</dbReference>
<dbReference type="OrthoDB" id="610337at2759"/>
<feature type="domain" description="F-box" evidence="1">
    <location>
        <begin position="9"/>
        <end position="54"/>
    </location>
</feature>
<sequence>MERPDLKSAESSRDIPTEILQDILLRLPTRDVIRSSSVSKLWCSIVTDPSFRKLHAATSDVAEPEVRLVSVNSEPGRRDEARVFNLSSSGNNNKDMLSIPPGYSLTSVCNGFLCFAIDYDHAPVFVCNPVTGETLEFHPMHSTPPPVHIDGDLFLFVPVERRVPERTARMLVLDVSAETRCLYSLPYNYHEGYDPSWDMLADGFDLKGQMCLAVNVIYPRRKLQLWVMRPRRELRLEENNDDKLYWVLRYSFDLGDDSFTLGVPRGAWLDQAQMLCYRHGNYSYKHDTTGYSSWFHVGSLLFFDQIVELPETPSPSRSSSHSTWKPSCQWDILGGYRPTLLSPLTFAPPPSQDEKAKKQLFEYTLLRAL</sequence>
<dbReference type="Pfam" id="PF00646">
    <property type="entry name" value="F-box"/>
    <property type="match status" value="1"/>
</dbReference>
<dbReference type="InterPro" id="IPR050796">
    <property type="entry name" value="SCF_F-box_component"/>
</dbReference>
<dbReference type="InterPro" id="IPR001810">
    <property type="entry name" value="F-box_dom"/>
</dbReference>
<dbReference type="Proteomes" id="UP000636709">
    <property type="component" value="Unassembled WGS sequence"/>
</dbReference>
<proteinExistence type="predicted"/>
<dbReference type="PROSITE" id="PS50181">
    <property type="entry name" value="FBOX"/>
    <property type="match status" value="1"/>
</dbReference>
<dbReference type="Gene3D" id="1.20.1280.50">
    <property type="match status" value="1"/>
</dbReference>
<accession>A0A835C4Y6</accession>
<organism evidence="2 3">
    <name type="scientific">Digitaria exilis</name>
    <dbReference type="NCBI Taxonomy" id="1010633"/>
    <lineage>
        <taxon>Eukaryota</taxon>
        <taxon>Viridiplantae</taxon>
        <taxon>Streptophyta</taxon>
        <taxon>Embryophyta</taxon>
        <taxon>Tracheophyta</taxon>
        <taxon>Spermatophyta</taxon>
        <taxon>Magnoliopsida</taxon>
        <taxon>Liliopsida</taxon>
        <taxon>Poales</taxon>
        <taxon>Poaceae</taxon>
        <taxon>PACMAD clade</taxon>
        <taxon>Panicoideae</taxon>
        <taxon>Panicodae</taxon>
        <taxon>Paniceae</taxon>
        <taxon>Anthephorinae</taxon>
        <taxon>Digitaria</taxon>
    </lineage>
</organism>
<keyword evidence="3" id="KW-1185">Reference proteome</keyword>
<dbReference type="EMBL" id="JACEFO010001691">
    <property type="protein sequence ID" value="KAF8720757.1"/>
    <property type="molecule type" value="Genomic_DNA"/>
</dbReference>
<name>A0A835C4Y6_9POAL</name>
<dbReference type="SMART" id="SM00256">
    <property type="entry name" value="FBOX"/>
    <property type="match status" value="1"/>
</dbReference>
<dbReference type="SUPFAM" id="SSF81383">
    <property type="entry name" value="F-box domain"/>
    <property type="match status" value="1"/>
</dbReference>
<evidence type="ECO:0000313" key="2">
    <source>
        <dbReference type="EMBL" id="KAF8720757.1"/>
    </source>
</evidence>
<dbReference type="InterPro" id="IPR036047">
    <property type="entry name" value="F-box-like_dom_sf"/>
</dbReference>
<dbReference type="AlphaFoldDB" id="A0A835C4Y6"/>
<gene>
    <name evidence="2" type="ORF">HU200_023667</name>
</gene>
<evidence type="ECO:0000259" key="1">
    <source>
        <dbReference type="PROSITE" id="PS50181"/>
    </source>
</evidence>
<evidence type="ECO:0000313" key="3">
    <source>
        <dbReference type="Proteomes" id="UP000636709"/>
    </source>
</evidence>
<comment type="caution">
    <text evidence="2">The sequence shown here is derived from an EMBL/GenBank/DDBJ whole genome shotgun (WGS) entry which is preliminary data.</text>
</comment>
<protein>
    <recommendedName>
        <fullName evidence="1">F-box domain-containing protein</fullName>
    </recommendedName>
</protein>
<dbReference type="PANTHER" id="PTHR31672:SF2">
    <property type="entry name" value="F-BOX DOMAIN-CONTAINING PROTEIN"/>
    <property type="match status" value="1"/>
</dbReference>
<reference evidence="2" key="1">
    <citation type="submission" date="2020-07" db="EMBL/GenBank/DDBJ databases">
        <title>Genome sequence and genetic diversity analysis of an under-domesticated orphan crop, white fonio (Digitaria exilis).</title>
        <authorList>
            <person name="Bennetzen J.L."/>
            <person name="Chen S."/>
            <person name="Ma X."/>
            <person name="Wang X."/>
            <person name="Yssel A.E.J."/>
            <person name="Chaluvadi S.R."/>
            <person name="Johnson M."/>
            <person name="Gangashetty P."/>
            <person name="Hamidou F."/>
            <person name="Sanogo M.D."/>
            <person name="Zwaenepoel A."/>
            <person name="Wallace J."/>
            <person name="Van De Peer Y."/>
            <person name="Van Deynze A."/>
        </authorList>
    </citation>
    <scope>NUCLEOTIDE SEQUENCE</scope>
    <source>
        <tissue evidence="2">Leaves</tissue>
    </source>
</reference>